<accession>A0A0V0RMU3</accession>
<evidence type="ECO:0000313" key="1">
    <source>
        <dbReference type="EMBL" id="KRX15785.1"/>
    </source>
</evidence>
<gene>
    <name evidence="1" type="ORF">T07_674</name>
</gene>
<proteinExistence type="predicted"/>
<reference evidence="1 2" key="1">
    <citation type="submission" date="2015-01" db="EMBL/GenBank/DDBJ databases">
        <title>Evolution of Trichinella species and genotypes.</title>
        <authorList>
            <person name="Korhonen P.K."/>
            <person name="Edoardo P."/>
            <person name="Giuseppe L.R."/>
            <person name="Gasser R.B."/>
        </authorList>
    </citation>
    <scope>NUCLEOTIDE SEQUENCE [LARGE SCALE GENOMIC DNA]</scope>
    <source>
        <strain evidence="1">ISS37</strain>
    </source>
</reference>
<dbReference type="AlphaFoldDB" id="A0A0V0RMU3"/>
<keyword evidence="2" id="KW-1185">Reference proteome</keyword>
<sequence>MILTATSDSAETVHRNDSCRALLGERCSSQKRDEDRQGAVTQREDAFNISIVIILNSNKVITPDNITQLSHINL</sequence>
<dbReference type="Proteomes" id="UP000054630">
    <property type="component" value="Unassembled WGS sequence"/>
</dbReference>
<dbReference type="EMBL" id="JYDL01000123">
    <property type="protein sequence ID" value="KRX15785.1"/>
    <property type="molecule type" value="Genomic_DNA"/>
</dbReference>
<dbReference type="OrthoDB" id="5931545at2759"/>
<evidence type="ECO:0000313" key="2">
    <source>
        <dbReference type="Proteomes" id="UP000054630"/>
    </source>
</evidence>
<comment type="caution">
    <text evidence="1">The sequence shown here is derived from an EMBL/GenBank/DDBJ whole genome shotgun (WGS) entry which is preliminary data.</text>
</comment>
<name>A0A0V0RMU3_9BILA</name>
<organism evidence="1 2">
    <name type="scientific">Trichinella nelsoni</name>
    <dbReference type="NCBI Taxonomy" id="6336"/>
    <lineage>
        <taxon>Eukaryota</taxon>
        <taxon>Metazoa</taxon>
        <taxon>Ecdysozoa</taxon>
        <taxon>Nematoda</taxon>
        <taxon>Enoplea</taxon>
        <taxon>Dorylaimia</taxon>
        <taxon>Trichinellida</taxon>
        <taxon>Trichinellidae</taxon>
        <taxon>Trichinella</taxon>
    </lineage>
</organism>
<protein>
    <submittedName>
        <fullName evidence="1">Uncharacterized protein</fullName>
    </submittedName>
</protein>